<gene>
    <name evidence="3" type="ORF">JFL75_03205</name>
</gene>
<dbReference type="Gene3D" id="2.60.40.3680">
    <property type="match status" value="1"/>
</dbReference>
<feature type="domain" description="YARHG" evidence="2">
    <location>
        <begin position="257"/>
        <end position="335"/>
    </location>
</feature>
<protein>
    <submittedName>
        <fullName evidence="3">YARHG domain-containing protein</fullName>
    </submittedName>
</protein>
<sequence>MKKFICILLFLFIAGFVFSNDSRAVLGSSVEIIDNENTNIVMLEEEIVITLYKDCYEVTVTFHFFNEGPAEEVLLGFPVESHYQPISDNYELAQIRNFKSFINGILLSEYTIKEESTEERFYTTTVKWFLREVIFPANSHTYSKVAYRAPYNHSGFFNSAGYIYGTGRSWKGPIGKMTVIINHGDEILVRGVNFRNNHSPHFTWEGNGKYTYVMENLNPEIDSRISIGIEPFDIYGKYNNEFGDWANGWIWDEYLLYKNFSDIRLYTKNQIRLFINFFYAFHGYEFKNELYKKYFHNFDRFMDWSNTKYTVNPDFSENSFNDIERKNIDYLLNLEKMIP</sequence>
<evidence type="ECO:0000259" key="2">
    <source>
        <dbReference type="Pfam" id="PF13308"/>
    </source>
</evidence>
<dbReference type="KEGG" id="bhc:JFL75_03205"/>
<name>A0A7T8B9T3_9SPIR</name>
<dbReference type="AlphaFoldDB" id="A0A7T8B9T3"/>
<proteinExistence type="predicted"/>
<dbReference type="EMBL" id="CP067089">
    <property type="protein sequence ID" value="QQO09934.1"/>
    <property type="molecule type" value="Genomic_DNA"/>
</dbReference>
<evidence type="ECO:0000313" key="3">
    <source>
        <dbReference type="EMBL" id="QQO09934.1"/>
    </source>
</evidence>
<dbReference type="InterPro" id="IPR025582">
    <property type="entry name" value="YARHG_dom"/>
</dbReference>
<dbReference type="InterPro" id="IPR038434">
    <property type="entry name" value="YARHG_sf"/>
</dbReference>
<dbReference type="RefSeq" id="WP_215627238.1">
    <property type="nucleotide sequence ID" value="NZ_CP067089.2"/>
</dbReference>
<evidence type="ECO:0000256" key="1">
    <source>
        <dbReference type="SAM" id="SignalP"/>
    </source>
</evidence>
<dbReference type="Pfam" id="PF13308">
    <property type="entry name" value="YARHG"/>
    <property type="match status" value="1"/>
</dbReference>
<feature type="chain" id="PRO_5030768197" evidence="1">
    <location>
        <begin position="20"/>
        <end position="339"/>
    </location>
</feature>
<reference evidence="3" key="1">
    <citation type="submission" date="2021-01" db="EMBL/GenBank/DDBJ databases">
        <title>Description of Breznakiella homolactica.</title>
        <authorList>
            <person name="Song Y."/>
            <person name="Brune A."/>
        </authorList>
    </citation>
    <scope>NUCLEOTIDE SEQUENCE</scope>
    <source>
        <strain evidence="3">RmG30</strain>
    </source>
</reference>
<keyword evidence="1" id="KW-0732">Signal</keyword>
<accession>A0A7T8B9T3</accession>
<organism evidence="3 4">
    <name type="scientific">Breznakiella homolactica</name>
    <dbReference type="NCBI Taxonomy" id="2798577"/>
    <lineage>
        <taxon>Bacteria</taxon>
        <taxon>Pseudomonadati</taxon>
        <taxon>Spirochaetota</taxon>
        <taxon>Spirochaetia</taxon>
        <taxon>Spirochaetales</taxon>
        <taxon>Breznakiellaceae</taxon>
        <taxon>Breznakiella</taxon>
    </lineage>
</organism>
<dbReference type="Gene3D" id="1.20.58.1690">
    <property type="match status" value="1"/>
</dbReference>
<dbReference type="Proteomes" id="UP000595917">
    <property type="component" value="Chromosome"/>
</dbReference>
<keyword evidence="4" id="KW-1185">Reference proteome</keyword>
<evidence type="ECO:0000313" key="4">
    <source>
        <dbReference type="Proteomes" id="UP000595917"/>
    </source>
</evidence>
<feature type="signal peptide" evidence="1">
    <location>
        <begin position="1"/>
        <end position="19"/>
    </location>
</feature>